<dbReference type="Gene3D" id="2.160.20.10">
    <property type="entry name" value="Single-stranded right-handed beta-helix, Pectin lyase-like"/>
    <property type="match status" value="1"/>
</dbReference>
<dbReference type="PROSITE" id="PS00502">
    <property type="entry name" value="POLYGALACTURONASE"/>
    <property type="match status" value="1"/>
</dbReference>
<dbReference type="GO" id="GO:0004650">
    <property type="term" value="F:polygalacturonase activity"/>
    <property type="evidence" value="ECO:0007669"/>
    <property type="project" value="InterPro"/>
</dbReference>
<dbReference type="SUPFAM" id="SSF51126">
    <property type="entry name" value="Pectin lyase-like"/>
    <property type="match status" value="1"/>
</dbReference>
<evidence type="ECO:0000256" key="4">
    <source>
        <dbReference type="RuleBase" id="RU361169"/>
    </source>
</evidence>
<dbReference type="GO" id="GO:0005975">
    <property type="term" value="P:carbohydrate metabolic process"/>
    <property type="evidence" value="ECO:0007669"/>
    <property type="project" value="InterPro"/>
</dbReference>
<evidence type="ECO:0000256" key="1">
    <source>
        <dbReference type="ARBA" id="ARBA00008834"/>
    </source>
</evidence>
<reference evidence="5" key="2">
    <citation type="journal article" date="2021" name="PeerJ">
        <title>Extensive microbial diversity within the chicken gut microbiome revealed by metagenomics and culture.</title>
        <authorList>
            <person name="Gilroy R."/>
            <person name="Ravi A."/>
            <person name="Getino M."/>
            <person name="Pursley I."/>
            <person name="Horton D.L."/>
            <person name="Alikhan N.F."/>
            <person name="Baker D."/>
            <person name="Gharbi K."/>
            <person name="Hall N."/>
            <person name="Watson M."/>
            <person name="Adriaenssens E.M."/>
            <person name="Foster-Nyarko E."/>
            <person name="Jarju S."/>
            <person name="Secka A."/>
            <person name="Antonio M."/>
            <person name="Oren A."/>
            <person name="Chaudhuri R.R."/>
            <person name="La Ragione R."/>
            <person name="Hildebrand F."/>
            <person name="Pallen M.J."/>
        </authorList>
    </citation>
    <scope>NUCLEOTIDE SEQUENCE</scope>
    <source>
        <strain evidence="5">1748</strain>
    </source>
</reference>
<sequence>MKFYTLYVSSCSATFELENNLVYYSDKSYDVKLNGEVVLKDVKTNVFTIYNLKPDCKYEVSIGEDKLSIITKKVSVILRASMFKNESNTQDDTLMLQSAIACLPKDGMLVIDGIYKVTSLFLKSDMTLVIEKGSALLGNIEAKEYPVMPGEVERLDSPLKMQCALWEGNPFNGKSSIINAFHVNNVDIVGEGIVDGRAQESIFWVNHKNHPWGRPRILFFNDSTNINVVGITVQNTGCWTVHPYFCENVGFYSMNIINPKISPNTDGMDPEGCKNLKIIGLNISVGDDCIALKSGKIYIGSTYKRPCENVQIRNCFMHDGHGAIVIGSEIGAGVKNVSLERCLFENTDRGLRIKTRRGRGKDSVVDNVVFSNIVMDGVLAPLVINMFYFCDPDGHDEYVQTREKLPVDERTPYIGHFLFENIKAYNAEYALGWFFGLPEAPIAGVEIRDSEFTVKENAGSGFPAMMDGIDKQSKTGFYFENVKSVKISNVKASGYVGNEYVLNNVESFEEK</sequence>
<accession>A0A9D9D7U5</accession>
<evidence type="ECO:0000256" key="3">
    <source>
        <dbReference type="ARBA" id="ARBA00023295"/>
    </source>
</evidence>
<comment type="caution">
    <text evidence="5">The sequence shown here is derived from an EMBL/GenBank/DDBJ whole genome shotgun (WGS) entry which is preliminary data.</text>
</comment>
<dbReference type="Pfam" id="PF00295">
    <property type="entry name" value="Glyco_hydro_28"/>
    <property type="match status" value="1"/>
</dbReference>
<dbReference type="InterPro" id="IPR000743">
    <property type="entry name" value="Glyco_hydro_28"/>
</dbReference>
<reference evidence="5" key="1">
    <citation type="submission" date="2020-10" db="EMBL/GenBank/DDBJ databases">
        <authorList>
            <person name="Gilroy R."/>
        </authorList>
    </citation>
    <scope>NUCLEOTIDE SEQUENCE</scope>
    <source>
        <strain evidence="5">1748</strain>
    </source>
</reference>
<dbReference type="EMBL" id="JADING010000044">
    <property type="protein sequence ID" value="MBO8414137.1"/>
    <property type="molecule type" value="Genomic_DNA"/>
</dbReference>
<evidence type="ECO:0000313" key="5">
    <source>
        <dbReference type="EMBL" id="MBO8414137.1"/>
    </source>
</evidence>
<gene>
    <name evidence="5" type="ORF">IAC78_01470</name>
</gene>
<dbReference type="AlphaFoldDB" id="A0A9D9D7U5"/>
<name>A0A9D9D7U5_9BACL</name>
<dbReference type="SMART" id="SM00710">
    <property type="entry name" value="PbH1"/>
    <property type="match status" value="4"/>
</dbReference>
<evidence type="ECO:0000256" key="2">
    <source>
        <dbReference type="ARBA" id="ARBA00022801"/>
    </source>
</evidence>
<dbReference type="InterPro" id="IPR006626">
    <property type="entry name" value="PbH1"/>
</dbReference>
<dbReference type="PANTHER" id="PTHR31339:SF9">
    <property type="entry name" value="PLASMIN AND FIBRONECTIN-BINDING PROTEIN A"/>
    <property type="match status" value="1"/>
</dbReference>
<dbReference type="PANTHER" id="PTHR31339">
    <property type="entry name" value="PECTIN LYASE-RELATED"/>
    <property type="match status" value="1"/>
</dbReference>
<organism evidence="5 6">
    <name type="scientific">Candidatus Scatoplasma merdavium</name>
    <dbReference type="NCBI Taxonomy" id="2840932"/>
    <lineage>
        <taxon>Bacteria</taxon>
        <taxon>Bacillati</taxon>
        <taxon>Bacillota</taxon>
        <taxon>Bacilli</taxon>
        <taxon>Bacillales</taxon>
        <taxon>Candidatus Scatoplasma</taxon>
    </lineage>
</organism>
<keyword evidence="2 4" id="KW-0378">Hydrolase</keyword>
<proteinExistence type="inferred from homology"/>
<dbReference type="InterPro" id="IPR051801">
    <property type="entry name" value="GH28_Enzymes"/>
</dbReference>
<evidence type="ECO:0000313" key="6">
    <source>
        <dbReference type="Proteomes" id="UP000823629"/>
    </source>
</evidence>
<protein>
    <submittedName>
        <fullName evidence="5">Glycoside hydrolase family 28 protein</fullName>
    </submittedName>
</protein>
<dbReference type="InterPro" id="IPR011050">
    <property type="entry name" value="Pectin_lyase_fold/virulence"/>
</dbReference>
<dbReference type="Proteomes" id="UP000823629">
    <property type="component" value="Unassembled WGS sequence"/>
</dbReference>
<comment type="similarity">
    <text evidence="1 4">Belongs to the glycosyl hydrolase 28 family.</text>
</comment>
<dbReference type="InterPro" id="IPR012334">
    <property type="entry name" value="Pectin_lyas_fold"/>
</dbReference>
<keyword evidence="3 4" id="KW-0326">Glycosidase</keyword>